<accession>A0ABQ8DFM4</accession>
<name>A0ABQ8DFM4_BRANA</name>
<evidence type="ECO:0000313" key="2">
    <source>
        <dbReference type="Proteomes" id="UP000824890"/>
    </source>
</evidence>
<keyword evidence="2" id="KW-1185">Reference proteome</keyword>
<dbReference type="Proteomes" id="UP000824890">
    <property type="component" value="Unassembled WGS sequence"/>
</dbReference>
<dbReference type="EMBL" id="JAGKQM010000004">
    <property type="protein sequence ID" value="KAH0928159.1"/>
    <property type="molecule type" value="Genomic_DNA"/>
</dbReference>
<comment type="caution">
    <text evidence="1">The sequence shown here is derived from an EMBL/GenBank/DDBJ whole genome shotgun (WGS) entry which is preliminary data.</text>
</comment>
<reference evidence="1 2" key="1">
    <citation type="submission" date="2021-05" db="EMBL/GenBank/DDBJ databases">
        <title>Genome Assembly of Synthetic Allotetraploid Brassica napus Reveals Homoeologous Exchanges between Subgenomes.</title>
        <authorList>
            <person name="Davis J.T."/>
        </authorList>
    </citation>
    <scope>NUCLEOTIDE SEQUENCE [LARGE SCALE GENOMIC DNA]</scope>
    <source>
        <strain evidence="2">cv. Da-Ae</strain>
        <tissue evidence="1">Seedling</tissue>
    </source>
</reference>
<proteinExistence type="predicted"/>
<organism evidence="1 2">
    <name type="scientific">Brassica napus</name>
    <name type="common">Rape</name>
    <dbReference type="NCBI Taxonomy" id="3708"/>
    <lineage>
        <taxon>Eukaryota</taxon>
        <taxon>Viridiplantae</taxon>
        <taxon>Streptophyta</taxon>
        <taxon>Embryophyta</taxon>
        <taxon>Tracheophyta</taxon>
        <taxon>Spermatophyta</taxon>
        <taxon>Magnoliopsida</taxon>
        <taxon>eudicotyledons</taxon>
        <taxon>Gunneridae</taxon>
        <taxon>Pentapetalae</taxon>
        <taxon>rosids</taxon>
        <taxon>malvids</taxon>
        <taxon>Brassicales</taxon>
        <taxon>Brassicaceae</taxon>
        <taxon>Brassiceae</taxon>
        <taxon>Brassica</taxon>
    </lineage>
</organism>
<protein>
    <submittedName>
        <fullName evidence="1">Uncharacterized protein</fullName>
    </submittedName>
</protein>
<gene>
    <name evidence="1" type="ORF">HID58_013886</name>
</gene>
<sequence length="89" mass="10205">MIKVVTFITSLYLRIRVRVKPREHSSDDLVIRNLWSSLPINEKLVFITRTSMKRNYVASIKLLVFDETAPAFSHYITLATVPVGVTETP</sequence>
<evidence type="ECO:0000313" key="1">
    <source>
        <dbReference type="EMBL" id="KAH0928159.1"/>
    </source>
</evidence>